<dbReference type="Pfam" id="PF00890">
    <property type="entry name" value="FAD_binding_2"/>
    <property type="match status" value="1"/>
</dbReference>
<dbReference type="SUPFAM" id="SSF46977">
    <property type="entry name" value="Succinate dehydrogenase/fumarate reductase flavoprotein C-terminal domain"/>
    <property type="match status" value="1"/>
</dbReference>
<dbReference type="FunFam" id="3.90.700.10:FF:000003">
    <property type="entry name" value="Fumarate reductase flavoprotein subunit"/>
    <property type="match status" value="1"/>
</dbReference>
<comment type="subcellular location">
    <subcellularLocation>
        <location evidence="2">Membrane</location>
        <topology evidence="2">Peripheral membrane protein</topology>
    </subcellularLocation>
</comment>
<dbReference type="SUPFAM" id="SSF56425">
    <property type="entry name" value="Succinate dehydrogenase/fumarate reductase flavoprotein, catalytic domain"/>
    <property type="match status" value="1"/>
</dbReference>
<dbReference type="Gene3D" id="1.20.58.100">
    <property type="entry name" value="Fumarate reductase/succinate dehydrogenase flavoprotein-like, C-terminal domain"/>
    <property type="match status" value="1"/>
</dbReference>
<dbReference type="SUPFAM" id="SSF51905">
    <property type="entry name" value="FAD/NAD(P)-binding domain"/>
    <property type="match status" value="1"/>
</dbReference>
<evidence type="ECO:0000256" key="5">
    <source>
        <dbReference type="ARBA" id="ARBA00022448"/>
    </source>
</evidence>
<evidence type="ECO:0000256" key="7">
    <source>
        <dbReference type="ARBA" id="ARBA00022827"/>
    </source>
</evidence>
<dbReference type="InterPro" id="IPR003952">
    <property type="entry name" value="FRD_SDH_FAD_BS"/>
</dbReference>
<dbReference type="PANTHER" id="PTHR11632">
    <property type="entry name" value="SUCCINATE DEHYDROGENASE 2 FLAVOPROTEIN SUBUNIT"/>
    <property type="match status" value="1"/>
</dbReference>
<gene>
    <name evidence="13" type="ORF">LCGC14_0559450</name>
</gene>
<dbReference type="InterPro" id="IPR015939">
    <property type="entry name" value="Fum_Rdtase/Succ_DH_flav-like_C"/>
</dbReference>
<dbReference type="Gene3D" id="3.50.50.60">
    <property type="entry name" value="FAD/NAD(P)-binding domain"/>
    <property type="match status" value="1"/>
</dbReference>
<organism evidence="13">
    <name type="scientific">marine sediment metagenome</name>
    <dbReference type="NCBI Taxonomy" id="412755"/>
    <lineage>
        <taxon>unclassified sequences</taxon>
        <taxon>metagenomes</taxon>
        <taxon>ecological metagenomes</taxon>
    </lineage>
</organism>
<dbReference type="InterPro" id="IPR003953">
    <property type="entry name" value="FAD-dep_OxRdtase_2_FAD-bd"/>
</dbReference>
<evidence type="ECO:0000259" key="11">
    <source>
        <dbReference type="Pfam" id="PF00890"/>
    </source>
</evidence>
<dbReference type="GO" id="GO:0009055">
    <property type="term" value="F:electron transfer activity"/>
    <property type="evidence" value="ECO:0007669"/>
    <property type="project" value="TreeGrafter"/>
</dbReference>
<dbReference type="PRINTS" id="PR00368">
    <property type="entry name" value="FADPNR"/>
</dbReference>
<dbReference type="AlphaFoldDB" id="A0A0F9S627"/>
<keyword evidence="9" id="KW-0560">Oxidoreductase</keyword>
<dbReference type="PROSITE" id="PS00504">
    <property type="entry name" value="FRD_SDH_FAD_BINDING"/>
    <property type="match status" value="1"/>
</dbReference>
<evidence type="ECO:0000256" key="8">
    <source>
        <dbReference type="ARBA" id="ARBA00022982"/>
    </source>
</evidence>
<feature type="domain" description="Fumarate reductase/succinate dehydrogenase flavoprotein-like C-terminal" evidence="12">
    <location>
        <begin position="441"/>
        <end position="565"/>
    </location>
</feature>
<evidence type="ECO:0000256" key="1">
    <source>
        <dbReference type="ARBA" id="ARBA00001974"/>
    </source>
</evidence>
<protein>
    <recommendedName>
        <fullName evidence="4">succinate dehydrogenase</fullName>
        <ecNumber evidence="4">1.3.5.1</ecNumber>
    </recommendedName>
</protein>
<comment type="similarity">
    <text evidence="3">Belongs to the FAD-dependent oxidoreductase 2 family. FRD/SDH subfamily.</text>
</comment>
<dbReference type="GO" id="GO:0022900">
    <property type="term" value="P:electron transport chain"/>
    <property type="evidence" value="ECO:0007669"/>
    <property type="project" value="InterPro"/>
</dbReference>
<dbReference type="Gene3D" id="3.90.700.10">
    <property type="entry name" value="Succinate dehydrogenase/fumarate reductase flavoprotein, catalytic domain"/>
    <property type="match status" value="1"/>
</dbReference>
<keyword evidence="8" id="KW-0249">Electron transport</keyword>
<dbReference type="GO" id="GO:0008177">
    <property type="term" value="F:succinate dehydrogenase (quinone) activity"/>
    <property type="evidence" value="ECO:0007669"/>
    <property type="project" value="UniProtKB-EC"/>
</dbReference>
<dbReference type="Pfam" id="PF02910">
    <property type="entry name" value="Succ_DH_flav_C"/>
    <property type="match status" value="1"/>
</dbReference>
<keyword evidence="6" id="KW-0285">Flavoprotein</keyword>
<evidence type="ECO:0000256" key="4">
    <source>
        <dbReference type="ARBA" id="ARBA00012792"/>
    </source>
</evidence>
<dbReference type="InterPro" id="IPR036188">
    <property type="entry name" value="FAD/NAD-bd_sf"/>
</dbReference>
<dbReference type="GO" id="GO:0050660">
    <property type="term" value="F:flavin adenine dinucleotide binding"/>
    <property type="evidence" value="ECO:0007669"/>
    <property type="project" value="InterPro"/>
</dbReference>
<dbReference type="Gene3D" id="4.10.80.40">
    <property type="entry name" value="succinate dehydrogenase protein domain"/>
    <property type="match status" value="1"/>
</dbReference>
<dbReference type="EC" id="1.3.5.1" evidence="4"/>
<keyword evidence="7" id="KW-0274">FAD</keyword>
<comment type="caution">
    <text evidence="13">The sequence shown here is derived from an EMBL/GenBank/DDBJ whole genome shotgun (WGS) entry which is preliminary data.</text>
</comment>
<dbReference type="InterPro" id="IPR014006">
    <property type="entry name" value="Succ_Dhase_FrdA_Gneg"/>
</dbReference>
<evidence type="ECO:0000256" key="9">
    <source>
        <dbReference type="ARBA" id="ARBA00023002"/>
    </source>
</evidence>
<dbReference type="InterPro" id="IPR037099">
    <property type="entry name" value="Fum_R/Succ_DH_flav-like_C_sf"/>
</dbReference>
<evidence type="ECO:0000256" key="10">
    <source>
        <dbReference type="ARBA" id="ARBA00023136"/>
    </source>
</evidence>
<dbReference type="PIRSF" id="PIRSF000171">
    <property type="entry name" value="SDHA_APRA_LASPO"/>
    <property type="match status" value="1"/>
</dbReference>
<dbReference type="GO" id="GO:0009061">
    <property type="term" value="P:anaerobic respiration"/>
    <property type="evidence" value="ECO:0007669"/>
    <property type="project" value="TreeGrafter"/>
</dbReference>
<evidence type="ECO:0000256" key="3">
    <source>
        <dbReference type="ARBA" id="ARBA00008040"/>
    </source>
</evidence>
<keyword evidence="5" id="KW-0813">Transport</keyword>
<dbReference type="InterPro" id="IPR030664">
    <property type="entry name" value="SdhA/FrdA/AprA"/>
</dbReference>
<dbReference type="EMBL" id="LAZR01000793">
    <property type="protein sequence ID" value="KKN57697.1"/>
    <property type="molecule type" value="Genomic_DNA"/>
</dbReference>
<dbReference type="NCBIfam" id="TIGR01812">
    <property type="entry name" value="sdhA_frdA_Gneg"/>
    <property type="match status" value="1"/>
</dbReference>
<comment type="cofactor">
    <cofactor evidence="1">
        <name>FAD</name>
        <dbReference type="ChEBI" id="CHEBI:57692"/>
    </cofactor>
</comment>
<keyword evidence="10" id="KW-0472">Membrane</keyword>
<feature type="domain" description="FAD-dependent oxidoreductase 2 FAD-binding" evidence="11">
    <location>
        <begin position="5"/>
        <end position="382"/>
    </location>
</feature>
<evidence type="ECO:0000259" key="12">
    <source>
        <dbReference type="Pfam" id="PF02910"/>
    </source>
</evidence>
<evidence type="ECO:0000256" key="2">
    <source>
        <dbReference type="ARBA" id="ARBA00004170"/>
    </source>
</evidence>
<proteinExistence type="inferred from homology"/>
<dbReference type="GO" id="GO:0005886">
    <property type="term" value="C:plasma membrane"/>
    <property type="evidence" value="ECO:0007669"/>
    <property type="project" value="TreeGrafter"/>
</dbReference>
<sequence length="565" mass="62495">MISQDILVVGGGLAGLAAVLSSDPHLKVAVVSKVHPLRSHSVAAQGGINAALGNNPDASDDNWERHAFDTIKGSDYLADQDITEVMCQKAVSTIYELEYLGVPFSRFPGGVIAQRPFGGAGFPRTCYAADRTGLVILHTLFEQSIRKQVKFYNEWLVTKLVVKDGKCLGVVVYDLTTGQIMPVQARAVIFATGGYGRVYSRTTNAYINHGSGIGIAYKAGVPLRDMEFVQFHPTSLLGKNILITEGARGEGGYLVNNKGKRFMHDYAPSAMELAPRDIVARAIQTEVDKGNGFDKQYVHLDLRHIGEEKIKKRLPGIREICINFAGIDPVYTPIPIQPAQHYSMGGIDVNEKCASRVEGFFAAGECACVGVHGANRLGGNSLLDTAVFGKISGDEASVYVKGSDGTDNSEKILIEEALEVKARIEGWEKRNSGKRVHRLMDRLKVVMSEKVGIFRKKKDLMEALVEISELKEDYERVYLSGKCLRYSQELVNLIEFDSMLDLAEVITLGALNRQETRGSHYRLDFKERNDRDWLKHTLATWKEGKPQISYAGVNISKYKPEARKY</sequence>
<dbReference type="PANTHER" id="PTHR11632:SF51">
    <property type="entry name" value="SUCCINATE DEHYDROGENASE [UBIQUINONE] FLAVOPROTEIN SUBUNIT, MITOCHONDRIAL"/>
    <property type="match status" value="1"/>
</dbReference>
<name>A0A0F9S627_9ZZZZ</name>
<evidence type="ECO:0000256" key="6">
    <source>
        <dbReference type="ARBA" id="ARBA00022630"/>
    </source>
</evidence>
<evidence type="ECO:0000313" key="13">
    <source>
        <dbReference type="EMBL" id="KKN57697.1"/>
    </source>
</evidence>
<accession>A0A0F9S627</accession>
<dbReference type="InterPro" id="IPR027477">
    <property type="entry name" value="Succ_DH/fumarate_Rdtase_cat_sf"/>
</dbReference>
<reference evidence="13" key="1">
    <citation type="journal article" date="2015" name="Nature">
        <title>Complex archaea that bridge the gap between prokaryotes and eukaryotes.</title>
        <authorList>
            <person name="Spang A."/>
            <person name="Saw J.H."/>
            <person name="Jorgensen S.L."/>
            <person name="Zaremba-Niedzwiedzka K."/>
            <person name="Martijn J."/>
            <person name="Lind A.E."/>
            <person name="van Eijk R."/>
            <person name="Schleper C."/>
            <person name="Guy L."/>
            <person name="Ettema T.J."/>
        </authorList>
    </citation>
    <scope>NUCLEOTIDE SEQUENCE</scope>
</reference>